<dbReference type="InterPro" id="IPR013806">
    <property type="entry name" value="Kringle-like"/>
</dbReference>
<dbReference type="EMBL" id="LR901122">
    <property type="protein sequence ID" value="CAD7247842.1"/>
    <property type="molecule type" value="Genomic_DNA"/>
</dbReference>
<evidence type="ECO:0000256" key="1">
    <source>
        <dbReference type="ARBA" id="ARBA00022572"/>
    </source>
</evidence>
<feature type="disulfide bond" evidence="3">
    <location>
        <begin position="175"/>
        <end position="198"/>
    </location>
</feature>
<dbReference type="InterPro" id="IPR050759">
    <property type="entry name" value="Serine_protease_kringle"/>
</dbReference>
<comment type="caution">
    <text evidence="3">Lacks conserved residue(s) required for the propagation of feature annotation.</text>
</comment>
<dbReference type="InterPro" id="IPR018056">
    <property type="entry name" value="Kringle_CS"/>
</dbReference>
<evidence type="ECO:0000256" key="3">
    <source>
        <dbReference type="PROSITE-ProRule" id="PRU00121"/>
    </source>
</evidence>
<keyword evidence="2 3" id="KW-1015">Disulfide bond</keyword>
<dbReference type="OrthoDB" id="1915767at2759"/>
<dbReference type="SMART" id="SM00130">
    <property type="entry name" value="KR"/>
    <property type="match status" value="2"/>
</dbReference>
<name>A0A7R9A7U2_9CRUS</name>
<dbReference type="InterPro" id="IPR000001">
    <property type="entry name" value="Kringle"/>
</dbReference>
<dbReference type="PRINTS" id="PR00018">
    <property type="entry name" value="KRINGLE"/>
</dbReference>
<keyword evidence="1 3" id="KW-0420">Kringle</keyword>
<reference evidence="5" key="1">
    <citation type="submission" date="2020-11" db="EMBL/GenBank/DDBJ databases">
        <authorList>
            <person name="Tran Van P."/>
        </authorList>
    </citation>
    <scope>NUCLEOTIDE SEQUENCE</scope>
</reference>
<gene>
    <name evidence="5" type="ORF">DSTB1V02_LOCUS7667</name>
</gene>
<dbReference type="PANTHER" id="PTHR24261:SF7">
    <property type="entry name" value="KRINGLE DOMAIN-CONTAINING PROTEIN"/>
    <property type="match status" value="1"/>
</dbReference>
<dbReference type="EMBL" id="CAJPEV010001605">
    <property type="protein sequence ID" value="CAG0893483.1"/>
    <property type="molecule type" value="Genomic_DNA"/>
</dbReference>
<dbReference type="Proteomes" id="UP000677054">
    <property type="component" value="Unassembled WGS sequence"/>
</dbReference>
<dbReference type="AlphaFoldDB" id="A0A7R9A7U2"/>
<dbReference type="SUPFAM" id="SSF57440">
    <property type="entry name" value="Kringle-like"/>
    <property type="match status" value="3"/>
</dbReference>
<dbReference type="Pfam" id="PF00051">
    <property type="entry name" value="Kringle"/>
    <property type="match status" value="1"/>
</dbReference>
<sequence length="272" mass="31550">MTVPRTFQYRMWNRRRLAFSDELDPEHNYCRNGGGRPGGPWCYIGDVASPEIEWEYCDVPFCSPDRQINGGFSGPWCWVTTPGEDPQREECSIPFCYELLLESARNSEGRHEYPQCRLTDMGKEYMGTVNKTETGKDCLPWEPWPYPPQKPSNHPYLGYNDHFLNGNPSDHKNYCRNPAFKERPWCYVSNATIQWEFCDIPFCDDRTPPECKLTDCGGEYAGWMNKTNLGLSCQRWNTTHPHNPDIENGLQTSFSDYAFQDGHNFCRGMCGR</sequence>
<organism evidence="5">
    <name type="scientific">Darwinula stevensoni</name>
    <dbReference type="NCBI Taxonomy" id="69355"/>
    <lineage>
        <taxon>Eukaryota</taxon>
        <taxon>Metazoa</taxon>
        <taxon>Ecdysozoa</taxon>
        <taxon>Arthropoda</taxon>
        <taxon>Crustacea</taxon>
        <taxon>Oligostraca</taxon>
        <taxon>Ostracoda</taxon>
        <taxon>Podocopa</taxon>
        <taxon>Podocopida</taxon>
        <taxon>Darwinulocopina</taxon>
        <taxon>Darwinuloidea</taxon>
        <taxon>Darwinulidae</taxon>
        <taxon>Darwinula</taxon>
    </lineage>
</organism>
<feature type="domain" description="Kringle" evidence="4">
    <location>
        <begin position="26"/>
        <end position="62"/>
    </location>
</feature>
<evidence type="ECO:0000313" key="6">
    <source>
        <dbReference type="Proteomes" id="UP000677054"/>
    </source>
</evidence>
<dbReference type="InterPro" id="IPR038178">
    <property type="entry name" value="Kringle_sf"/>
</dbReference>
<evidence type="ECO:0000313" key="5">
    <source>
        <dbReference type="EMBL" id="CAD7247842.1"/>
    </source>
</evidence>
<evidence type="ECO:0000256" key="2">
    <source>
        <dbReference type="ARBA" id="ARBA00023157"/>
    </source>
</evidence>
<feature type="domain" description="Kringle" evidence="4">
    <location>
        <begin position="122"/>
        <end position="203"/>
    </location>
</feature>
<dbReference type="PANTHER" id="PTHR24261">
    <property type="entry name" value="PLASMINOGEN-RELATED"/>
    <property type="match status" value="1"/>
</dbReference>
<dbReference type="Gene3D" id="2.40.20.10">
    <property type="entry name" value="Plasminogen Kringle 4"/>
    <property type="match status" value="3"/>
</dbReference>
<keyword evidence="6" id="KW-1185">Reference proteome</keyword>
<dbReference type="PROSITE" id="PS00021">
    <property type="entry name" value="KRINGLE_1"/>
    <property type="match status" value="2"/>
</dbReference>
<dbReference type="PROSITE" id="PS50070">
    <property type="entry name" value="KRINGLE_2"/>
    <property type="match status" value="2"/>
</dbReference>
<evidence type="ECO:0000259" key="4">
    <source>
        <dbReference type="PROSITE" id="PS50070"/>
    </source>
</evidence>
<accession>A0A7R9A7U2</accession>
<protein>
    <recommendedName>
        <fullName evidence="4">Kringle domain-containing protein</fullName>
    </recommendedName>
</protein>
<proteinExistence type="predicted"/>